<organism evidence="4 5">
    <name type="scientific">Purpureocillium lilacinum</name>
    <name type="common">Paecilomyces lilacinus</name>
    <dbReference type="NCBI Taxonomy" id="33203"/>
    <lineage>
        <taxon>Eukaryota</taxon>
        <taxon>Fungi</taxon>
        <taxon>Dikarya</taxon>
        <taxon>Ascomycota</taxon>
        <taxon>Pezizomycotina</taxon>
        <taxon>Sordariomycetes</taxon>
        <taxon>Hypocreomycetidae</taxon>
        <taxon>Hypocreales</taxon>
        <taxon>Ophiocordycipitaceae</taxon>
        <taxon>Purpureocillium</taxon>
    </lineage>
</organism>
<feature type="chain" id="PRO_5008102499" evidence="3">
    <location>
        <begin position="20"/>
        <end position="492"/>
    </location>
</feature>
<name>A0A179GBU8_PURLI</name>
<keyword evidence="2" id="KW-0472">Membrane</keyword>
<keyword evidence="2" id="KW-1133">Transmembrane helix</keyword>
<proteinExistence type="predicted"/>
<evidence type="ECO:0000256" key="1">
    <source>
        <dbReference type="SAM" id="MobiDB-lite"/>
    </source>
</evidence>
<keyword evidence="3" id="KW-0732">Signal</keyword>
<evidence type="ECO:0000313" key="4">
    <source>
        <dbReference type="EMBL" id="OAQ74619.1"/>
    </source>
</evidence>
<comment type="caution">
    <text evidence="4">The sequence shown here is derived from an EMBL/GenBank/DDBJ whole genome shotgun (WGS) entry which is preliminary data.</text>
</comment>
<feature type="signal peptide" evidence="3">
    <location>
        <begin position="1"/>
        <end position="19"/>
    </location>
</feature>
<accession>A0A179GBU8</accession>
<gene>
    <name evidence="4" type="ORF">VFPBJ_09914</name>
</gene>
<dbReference type="AlphaFoldDB" id="A0A179GBU8"/>
<feature type="region of interest" description="Disordered" evidence="1">
    <location>
        <begin position="310"/>
        <end position="492"/>
    </location>
</feature>
<feature type="compositionally biased region" description="Pro residues" evidence="1">
    <location>
        <begin position="424"/>
        <end position="433"/>
    </location>
</feature>
<dbReference type="Proteomes" id="UP000078240">
    <property type="component" value="Unassembled WGS sequence"/>
</dbReference>
<evidence type="ECO:0000313" key="5">
    <source>
        <dbReference type="Proteomes" id="UP000078240"/>
    </source>
</evidence>
<protein>
    <submittedName>
        <fullName evidence="4">Uncharacterized protein</fullName>
    </submittedName>
</protein>
<dbReference type="EMBL" id="LSBH01000009">
    <property type="protein sequence ID" value="OAQ74619.1"/>
    <property type="molecule type" value="Genomic_DNA"/>
</dbReference>
<feature type="transmembrane region" description="Helical" evidence="2">
    <location>
        <begin position="280"/>
        <end position="302"/>
    </location>
</feature>
<dbReference type="OrthoDB" id="4499262at2759"/>
<evidence type="ECO:0000256" key="3">
    <source>
        <dbReference type="SAM" id="SignalP"/>
    </source>
</evidence>
<evidence type="ECO:0000256" key="2">
    <source>
        <dbReference type="SAM" id="Phobius"/>
    </source>
</evidence>
<feature type="compositionally biased region" description="Basic and acidic residues" evidence="1">
    <location>
        <begin position="315"/>
        <end position="328"/>
    </location>
</feature>
<keyword evidence="2" id="KW-0812">Transmembrane</keyword>
<reference evidence="4 5" key="1">
    <citation type="submission" date="2016-01" db="EMBL/GenBank/DDBJ databases">
        <title>Biosynthesis of antibiotic leucinostatins and their inhibition on Phytophthora in bio-control Purpureocillium lilacinum.</title>
        <authorList>
            <person name="Wang G."/>
            <person name="Liu Z."/>
            <person name="Lin R."/>
            <person name="Li E."/>
            <person name="Mao Z."/>
            <person name="Ling J."/>
            <person name="Yin W."/>
            <person name="Xie B."/>
        </authorList>
    </citation>
    <scope>NUCLEOTIDE SEQUENCE [LARGE SCALE GENOMIC DNA]</scope>
    <source>
        <strain evidence="4">PLBJ-1</strain>
    </source>
</reference>
<feature type="region of interest" description="Disordered" evidence="1">
    <location>
        <begin position="246"/>
        <end position="272"/>
    </location>
</feature>
<feature type="compositionally biased region" description="Low complexity" evidence="1">
    <location>
        <begin position="459"/>
        <end position="485"/>
    </location>
</feature>
<sequence>MRAATATRLLPWLVGLAGAQLELHDGVVAGDGGGDRARYAAVPLAPEGMMPRFVADRARPQLARRDGNCGVGFHNCLDVGFGGSCCENTHYCYVNKQSQPRCCPIGSNCVSDSNCSSDRFQCTSTASVAVTVTASSGRGSNTDTASVTVFTTASAQVGCCGRACPQTSQYLCPKDLGGACCSFGFDCRSGGQCVETKKPGPSSGTLTPVVDGCTTSQFKCPDGAGCCDEWMHCTRVSDKPYCAPGNPTNTNVRSVGDVPPGGGGGDDSTSDARLSGGAKAGIGVGVAVAGGLVLGLAAWWFCVRRRRRRAGAGGARKDEQPDPDRDPDAAGPNGWPPGSDIPRDAAHRPIGIGEMSETTASQRPRLTHGLTDDYFGPVSGPYTEASDAGRSTTSPAPQRPGPEHPQGAEAIAVPVEIDSSTATPAPPPAPATPTPSTQHLSTHPFPHPETTDGLFELYGSEAQQPPQPSPSLLTTGTTPGTPASEGPRKADK</sequence>